<dbReference type="RefSeq" id="WP_120558320.1">
    <property type="nucleotide sequence ID" value="NZ_RAWK01000187.1"/>
</dbReference>
<evidence type="ECO:0000259" key="2">
    <source>
        <dbReference type="Pfam" id="PF13448"/>
    </source>
</evidence>
<protein>
    <submittedName>
        <fullName evidence="3">DUF4114 domain-containing protein</fullName>
    </submittedName>
</protein>
<evidence type="ECO:0000256" key="1">
    <source>
        <dbReference type="SAM" id="SignalP"/>
    </source>
</evidence>
<feature type="chain" id="PRO_5017344239" evidence="1">
    <location>
        <begin position="22"/>
        <end position="1418"/>
    </location>
</feature>
<dbReference type="EMBL" id="RAWK01000187">
    <property type="protein sequence ID" value="RKH59457.1"/>
    <property type="molecule type" value="Genomic_DNA"/>
</dbReference>
<reference evidence="4" key="1">
    <citation type="submission" date="2018-09" db="EMBL/GenBank/DDBJ databases">
        <authorList>
            <person name="Livingstone P.G."/>
            <person name="Whitworth D.E."/>
        </authorList>
    </citation>
    <scope>NUCLEOTIDE SEQUENCE [LARGE SCALE GENOMIC DNA]</scope>
    <source>
        <strain evidence="4">AB050A</strain>
    </source>
</reference>
<feature type="domain" description="DUF4114" evidence="2">
    <location>
        <begin position="481"/>
        <end position="507"/>
    </location>
</feature>
<keyword evidence="4" id="KW-1185">Reference proteome</keyword>
<proteinExistence type="predicted"/>
<comment type="caution">
    <text evidence="3">The sequence shown here is derived from an EMBL/GenBank/DDBJ whole genome shotgun (WGS) entry which is preliminary data.</text>
</comment>
<evidence type="ECO:0000313" key="4">
    <source>
        <dbReference type="Proteomes" id="UP000267003"/>
    </source>
</evidence>
<gene>
    <name evidence="3" type="ORF">D7W81_27245</name>
</gene>
<dbReference type="Proteomes" id="UP000267003">
    <property type="component" value="Unassembled WGS sequence"/>
</dbReference>
<feature type="signal peptide" evidence="1">
    <location>
        <begin position="1"/>
        <end position="21"/>
    </location>
</feature>
<dbReference type="InterPro" id="IPR025193">
    <property type="entry name" value="DUF4114"/>
</dbReference>
<sequence>MRAKLRSLAALALLTSTSAAAQATPALLCQDDLAQDRQPPFSSEDGSLELDNGTIIVKDEKLQLNTNLTVLNSESIKFPFDQNVTISYVFESAGASHALGFMYLEDVKNAGYLNAAGNLRDDNGNGIYDLHEDIYNLAPSTGTGQRPFVGKTVSDSDDTNYPVGRRCTKTFTSGGLTYTQPALAMNGACDDTFVSQATVPDPRPGHTATNIKADVVGKIPGGNVNNSSYSDYGLYPHIPNLLEPPAPENGNKGIGKMVFLLADDDSEFTAWRNLPPVADVGEFGEGIPDYDVSKYDFRGIERSTNPDPGVTPADRTVNLGQIQGGKEVIFFLVVYYDSPFSLDNGTVYPCLKMDPANGKCLLHLRTPTNVFFSKSAWNMDQNFKGGTNVAERNIGCAYEPGCNPDDPKLNEGACKVADAAQEKLCGWLEGPKEEEGSTLWRLKTPFFGNLDMPMEKVTIPRPGGVRNPMAHVIVGAPTTDPFRWILGFEDLPGGGDRDFNDVVFVINKENGGGTRSATVSQDIQIADAEDFTITKVRFNRQDDSTRKCSDGSGPPCWTEASPGACQGSPEPTIRYSIALDCRNCSGGTCNRNPLPTWIPLDFEEGETEVEIDLLGMGFTGSQLCWKVDISSPNEFCQPVIDNVDVGYQAVRSGSYARASPSSLGNAIVWGVNETPGTAWGDDWPTSGLPDASVRAYDGRKDFGVRGRIYFKSLYDPESPTVTNPTERWEAGRVMSISLGNASLLPEQRNLYTTTSKTDFTRTSISALMATPQATPPPAMQELFPDSLCDDYIGSRYPWDLNNDGICGTPSITTPASKKITDATKNDRQFMVDWLYGWEDHYAPGPANVRRAWPVGGINLSTVALAVPPYKDTWYQNAQPTEQDQFRNNFMGPLASRETVAYVGTMSGALHAFRSGAFRNSVQDGCVSQQQYRGYFMPAPSCGTPATRDYGSGKEIFSFLPFGSLSRYRNQYATFLGSGDLPKPSMDASASIANVDFGNLPGSKPAWTWSMDARDKGAKTVLVSATGKTSPNVFALDITDPTHDNYPLPLWEFSLADTTIADAFRQANLNDASVVRADTSGSRFAPSVSRLSWGPGTDDKAVWTAVVGTDYKPADTSRAGALYLINMKTGKPLDYGTGASGKYAGVITLDKGYGVAAESALVDLNKDGTYDVIYVPTTAGHVYRINLGTVTPGKPLGQKISKCMVADAPTALKAPKYNTFNQNQDFQQIHSNMALNVVSTTTGPVVRFYFGTSDNPDLYSDGPPNKDTAYHYYLLGYEDSDPSGTNPCATLTPMWARALEPGQTVWGGVALSGDQVFATTAVGKAADICNLDATKSGKSYATPQSFDDATAPALLGSDLGGHGISAPIVHDEHLFVITATGEVKASGDGTWNHGTSGTGAAQSRTLLWEAVPDGKMPKQ</sequence>
<accession>A0A3A8PSM1</accession>
<dbReference type="Pfam" id="PF13448">
    <property type="entry name" value="DUF4114"/>
    <property type="match status" value="1"/>
</dbReference>
<name>A0A3A8PSM1_9BACT</name>
<keyword evidence="1" id="KW-0732">Signal</keyword>
<evidence type="ECO:0000313" key="3">
    <source>
        <dbReference type="EMBL" id="RKH59457.1"/>
    </source>
</evidence>
<dbReference type="OrthoDB" id="7156875at2"/>
<organism evidence="3 4">
    <name type="scientific">Corallococcus aberystwythensis</name>
    <dbReference type="NCBI Taxonomy" id="2316722"/>
    <lineage>
        <taxon>Bacteria</taxon>
        <taxon>Pseudomonadati</taxon>
        <taxon>Myxococcota</taxon>
        <taxon>Myxococcia</taxon>
        <taxon>Myxococcales</taxon>
        <taxon>Cystobacterineae</taxon>
        <taxon>Myxococcaceae</taxon>
        <taxon>Corallococcus</taxon>
    </lineage>
</organism>